<dbReference type="STRING" id="927083.DB32_001039"/>
<dbReference type="Proteomes" id="UP000034883">
    <property type="component" value="Chromosome"/>
</dbReference>
<evidence type="ECO:0000259" key="2">
    <source>
        <dbReference type="Pfam" id="PF13372"/>
    </source>
</evidence>
<dbReference type="AlphaFoldDB" id="A0A0F6W060"/>
<dbReference type="EMBL" id="CP011125">
    <property type="protein sequence ID" value="AKF03890.1"/>
    <property type="molecule type" value="Genomic_DNA"/>
</dbReference>
<evidence type="ECO:0000313" key="4">
    <source>
        <dbReference type="Proteomes" id="UP000034883"/>
    </source>
</evidence>
<dbReference type="Pfam" id="PF13372">
    <property type="entry name" value="Alginate_exp"/>
    <property type="match status" value="1"/>
</dbReference>
<keyword evidence="4" id="KW-1185">Reference proteome</keyword>
<dbReference type="OrthoDB" id="9764666at2"/>
<protein>
    <recommendedName>
        <fullName evidence="2">Alginate export domain-containing protein</fullName>
    </recommendedName>
</protein>
<feature type="domain" description="Alginate export" evidence="2">
    <location>
        <begin position="100"/>
        <end position="469"/>
    </location>
</feature>
<evidence type="ECO:0000256" key="1">
    <source>
        <dbReference type="SAM" id="MobiDB-lite"/>
    </source>
</evidence>
<feature type="region of interest" description="Disordered" evidence="1">
    <location>
        <begin position="13"/>
        <end position="58"/>
    </location>
</feature>
<dbReference type="RefSeq" id="WP_053231300.1">
    <property type="nucleotide sequence ID" value="NZ_CP011125.1"/>
</dbReference>
<proteinExistence type="predicted"/>
<gene>
    <name evidence="3" type="ORF">DB32_001039</name>
</gene>
<dbReference type="InterPro" id="IPR025388">
    <property type="entry name" value="Alginate_export_dom"/>
</dbReference>
<evidence type="ECO:0000313" key="3">
    <source>
        <dbReference type="EMBL" id="AKF03890.1"/>
    </source>
</evidence>
<feature type="compositionally biased region" description="Low complexity" evidence="1">
    <location>
        <begin position="31"/>
        <end position="40"/>
    </location>
</feature>
<reference evidence="3 4" key="1">
    <citation type="submission" date="2015-03" db="EMBL/GenBank/DDBJ databases">
        <title>Genome assembly of Sandaracinus amylolyticus DSM 53668.</title>
        <authorList>
            <person name="Sharma G."/>
            <person name="Subramanian S."/>
        </authorList>
    </citation>
    <scope>NUCLEOTIDE SEQUENCE [LARGE SCALE GENOMIC DNA]</scope>
    <source>
        <strain evidence="3 4">DSM 53668</strain>
    </source>
</reference>
<organism evidence="3 4">
    <name type="scientific">Sandaracinus amylolyticus</name>
    <dbReference type="NCBI Taxonomy" id="927083"/>
    <lineage>
        <taxon>Bacteria</taxon>
        <taxon>Pseudomonadati</taxon>
        <taxon>Myxococcota</taxon>
        <taxon>Polyangia</taxon>
        <taxon>Polyangiales</taxon>
        <taxon>Sandaracinaceae</taxon>
        <taxon>Sandaracinus</taxon>
    </lineage>
</organism>
<sequence>MIGIALGHAEVALAQSSAPAEPRPIEEAITPVSDPEVAPAPDVPPPESAPAPEAQSAPVEAAPIMPAAAPAVVATPAASTPPSVPWGFELAGIEWRPSLEARARGELRTGAYVGEADQGIVTFRARIGMDARWELLRAFVQVQDARDFGVTPGAQSGGSTGIHQGFFEIGDGSSYARAGRQEIDYGSGRLIGSLNWASAARSFDALRVHTQQGEFSLDGFGAVVRTPRTLNWPDGTPRSSEGDYAGGIAAEWSPGEALRLGGYALYRHDGPTEAPAGTDMMAAGQWLDRHRDIGAFSLRASGNVERRLRYEVELVLEAGRVGDDDFLAAGMIGEAHYKLDAPWSPEIGVGGSFGTGESADGTWNEFDNFFPTNHLIYGLLDLFGLRNQTHGFARFGLTPIDRQLSVWAAGRVYRFVEPGARWTNAGGAVVGRNPMNTDEFAGVEVDVEARWTPIDHLAIWGGYGAFIPGGGAASLGHPDPMHWGYLMVGVLVP</sequence>
<dbReference type="KEGG" id="samy:DB32_001039"/>
<name>A0A0F6W060_9BACT</name>
<accession>A0A0F6W060</accession>